<dbReference type="EMBL" id="AUSU01008168">
    <property type="protein sequence ID" value="EPS59679.1"/>
    <property type="molecule type" value="Genomic_DNA"/>
</dbReference>
<dbReference type="OrthoDB" id="679818at2759"/>
<evidence type="ECO:0000313" key="3">
    <source>
        <dbReference type="Proteomes" id="UP000015453"/>
    </source>
</evidence>
<keyword evidence="1" id="KW-0812">Transmembrane</keyword>
<protein>
    <submittedName>
        <fullName evidence="2">Uncharacterized protein</fullName>
    </submittedName>
</protein>
<feature type="non-terminal residue" evidence="2">
    <location>
        <position position="135"/>
    </location>
</feature>
<dbReference type="Proteomes" id="UP000015453">
    <property type="component" value="Unassembled WGS sequence"/>
</dbReference>
<evidence type="ECO:0000313" key="2">
    <source>
        <dbReference type="EMBL" id="EPS59679.1"/>
    </source>
</evidence>
<proteinExistence type="predicted"/>
<sequence>RKLNALTHILLHPTTRPSLHSQFFIAAQFPGDFLYWDYPPTSPSPAAALRWSVWRFLRGGRVRRSWRSKCPYQVPPPTWICDGGAEEGRWGAEERAEYVRMRLRRKRMGIDVHPSIPILVPNLLLLSLLFWNPFP</sequence>
<dbReference type="PANTHER" id="PTHR38364">
    <property type="entry name" value="OSJNBA0022H21.9 PROTEIN"/>
    <property type="match status" value="1"/>
</dbReference>
<feature type="transmembrane region" description="Helical" evidence="1">
    <location>
        <begin position="110"/>
        <end position="131"/>
    </location>
</feature>
<reference evidence="2 3" key="1">
    <citation type="journal article" date="2013" name="BMC Genomics">
        <title>The miniature genome of a carnivorous plant Genlisea aurea contains a low number of genes and short non-coding sequences.</title>
        <authorList>
            <person name="Leushkin E.V."/>
            <person name="Sutormin R.A."/>
            <person name="Nabieva E.R."/>
            <person name="Penin A.A."/>
            <person name="Kondrashov A.S."/>
            <person name="Logacheva M.D."/>
        </authorList>
    </citation>
    <scope>NUCLEOTIDE SEQUENCE [LARGE SCALE GENOMIC DNA]</scope>
</reference>
<keyword evidence="1" id="KW-0472">Membrane</keyword>
<accession>S8BZ30</accession>
<organism evidence="2 3">
    <name type="scientific">Genlisea aurea</name>
    <dbReference type="NCBI Taxonomy" id="192259"/>
    <lineage>
        <taxon>Eukaryota</taxon>
        <taxon>Viridiplantae</taxon>
        <taxon>Streptophyta</taxon>
        <taxon>Embryophyta</taxon>
        <taxon>Tracheophyta</taxon>
        <taxon>Spermatophyta</taxon>
        <taxon>Magnoliopsida</taxon>
        <taxon>eudicotyledons</taxon>
        <taxon>Gunneridae</taxon>
        <taxon>Pentapetalae</taxon>
        <taxon>asterids</taxon>
        <taxon>lamiids</taxon>
        <taxon>Lamiales</taxon>
        <taxon>Lentibulariaceae</taxon>
        <taxon>Genlisea</taxon>
    </lineage>
</organism>
<name>S8BZ30_9LAMI</name>
<gene>
    <name evidence="2" type="ORF">M569_15128</name>
</gene>
<dbReference type="AlphaFoldDB" id="S8BZ30"/>
<dbReference type="PANTHER" id="PTHR38364:SF1">
    <property type="entry name" value="OS04G0475300 PROTEIN"/>
    <property type="match status" value="1"/>
</dbReference>
<keyword evidence="1" id="KW-1133">Transmembrane helix</keyword>
<comment type="caution">
    <text evidence="2">The sequence shown here is derived from an EMBL/GenBank/DDBJ whole genome shotgun (WGS) entry which is preliminary data.</text>
</comment>
<keyword evidence="3" id="KW-1185">Reference proteome</keyword>
<evidence type="ECO:0000256" key="1">
    <source>
        <dbReference type="SAM" id="Phobius"/>
    </source>
</evidence>
<feature type="non-terminal residue" evidence="2">
    <location>
        <position position="1"/>
    </location>
</feature>